<feature type="region of interest" description="Disordered" evidence="1">
    <location>
        <begin position="104"/>
        <end position="168"/>
    </location>
</feature>
<reference evidence="2 3" key="2">
    <citation type="submission" date="2018-11" db="EMBL/GenBank/DDBJ databases">
        <authorList>
            <consortium name="Pathogen Informatics"/>
        </authorList>
    </citation>
    <scope>NUCLEOTIDE SEQUENCE [LARGE SCALE GENOMIC DNA]</scope>
</reference>
<feature type="region of interest" description="Disordered" evidence="1">
    <location>
        <begin position="367"/>
        <end position="393"/>
    </location>
</feature>
<keyword evidence="3" id="KW-1185">Reference proteome</keyword>
<organism evidence="4">
    <name type="scientific">Anisakis simplex</name>
    <name type="common">Herring worm</name>
    <dbReference type="NCBI Taxonomy" id="6269"/>
    <lineage>
        <taxon>Eukaryota</taxon>
        <taxon>Metazoa</taxon>
        <taxon>Ecdysozoa</taxon>
        <taxon>Nematoda</taxon>
        <taxon>Chromadorea</taxon>
        <taxon>Rhabditida</taxon>
        <taxon>Spirurina</taxon>
        <taxon>Ascaridomorpha</taxon>
        <taxon>Ascaridoidea</taxon>
        <taxon>Anisakidae</taxon>
        <taxon>Anisakis</taxon>
        <taxon>Anisakis simplex complex</taxon>
    </lineage>
</organism>
<dbReference type="WBParaSite" id="ASIM_0001651101-mRNA-1">
    <property type="protein sequence ID" value="ASIM_0001651101-mRNA-1"/>
    <property type="gene ID" value="ASIM_0001651101"/>
</dbReference>
<feature type="compositionally biased region" description="Polar residues" evidence="1">
    <location>
        <begin position="109"/>
        <end position="146"/>
    </location>
</feature>
<feature type="compositionally biased region" description="Low complexity" evidence="1">
    <location>
        <begin position="313"/>
        <end position="326"/>
    </location>
</feature>
<dbReference type="EMBL" id="UYRR01032663">
    <property type="protein sequence ID" value="VDK56409.1"/>
    <property type="molecule type" value="Genomic_DNA"/>
</dbReference>
<protein>
    <submittedName>
        <fullName evidence="2 4">Uncharacterized protein</fullName>
    </submittedName>
</protein>
<feature type="compositionally biased region" description="Low complexity" evidence="1">
    <location>
        <begin position="369"/>
        <end position="393"/>
    </location>
</feature>
<sequence>MRYRKRGKFRDAIFSKFTEYHERKRARKIEASLAATSNNLPDYGSCAAARATNVKQTNDNDQLRTSELSSRQEVFDIDESKRKRTNLIDERHFHLMFQCDPSQLPDEQLTFSNTSSPERTQPDQQQPSYGIQQSDQSQMPSEYHPTTSPLQQFTHQQQPSTSHSQKANNQETINRYHPITVVVASGSFDSTLANDQPEPALSHINQMDYDNRNDLEDIPERPISRRGSYSRDDVLDTMIKPAPALLSELAAIETHQVQRSRTAHKFGHWSSSESDEEMQPEGYHKLSEPDDELDRDEKDVERAFNPSDIAKRSSSFGGSSAESESANDNRMHNEENFEERFEDDAEGEDGSVLAYKLLNESHFSIAKLSESQSESEPQSQPSQNTSTSSAFIV</sequence>
<feature type="compositionally biased region" description="Low complexity" evidence="1">
    <location>
        <begin position="147"/>
        <end position="165"/>
    </location>
</feature>
<gene>
    <name evidence="2" type="ORF">ASIM_LOCUS15918</name>
</gene>
<name>A0A0M3K6C0_ANISI</name>
<evidence type="ECO:0000313" key="3">
    <source>
        <dbReference type="Proteomes" id="UP000267096"/>
    </source>
</evidence>
<evidence type="ECO:0000313" key="4">
    <source>
        <dbReference type="WBParaSite" id="ASIM_0001651101-mRNA-1"/>
    </source>
</evidence>
<feature type="region of interest" description="Disordered" evidence="1">
    <location>
        <begin position="190"/>
        <end position="228"/>
    </location>
</feature>
<accession>A0A0M3K6C0</accession>
<feature type="compositionally biased region" description="Basic and acidic residues" evidence="1">
    <location>
        <begin position="209"/>
        <end position="228"/>
    </location>
</feature>
<dbReference type="AlphaFoldDB" id="A0A0M3K6C0"/>
<reference evidence="4" key="1">
    <citation type="submission" date="2017-02" db="UniProtKB">
        <authorList>
            <consortium name="WormBaseParasite"/>
        </authorList>
    </citation>
    <scope>IDENTIFICATION</scope>
</reference>
<feature type="compositionally biased region" description="Basic and acidic residues" evidence="1">
    <location>
        <begin position="327"/>
        <end position="339"/>
    </location>
</feature>
<proteinExistence type="predicted"/>
<evidence type="ECO:0000313" key="2">
    <source>
        <dbReference type="EMBL" id="VDK56409.1"/>
    </source>
</evidence>
<evidence type="ECO:0000256" key="1">
    <source>
        <dbReference type="SAM" id="MobiDB-lite"/>
    </source>
</evidence>
<dbReference type="Proteomes" id="UP000267096">
    <property type="component" value="Unassembled WGS sequence"/>
</dbReference>
<feature type="region of interest" description="Disordered" evidence="1">
    <location>
        <begin position="263"/>
        <end position="348"/>
    </location>
</feature>